<sequence length="243" mass="28204">MKRHADVFLRQERITKRVNITGLEKPKIEDIVVEKWQKIIDLTARIADVPSGLIMQITDTSMQVFLKSSNTANPYQQGASDSLGHGLYCETVIGNNAELLVDNALKHEEWKENPDVKLNMISYFGLPIIWPDQDYFGTICVLDNKENAYNDTFKQLISEFKTSIEKDLELLCQTQELKSSLSQIKQLRGLLPICMHCKKIRDDKGYWNQIETYIRDHSQAEFSHSICRECAEKYYPDMELYDE</sequence>
<evidence type="ECO:0000313" key="2">
    <source>
        <dbReference type="Proteomes" id="UP000014216"/>
    </source>
</evidence>
<dbReference type="RefSeq" id="WP_006966812.1">
    <property type="nucleotide sequence ID" value="NZ_APJX01000006.1"/>
</dbReference>
<reference evidence="1 2" key="1">
    <citation type="journal article" date="2013" name="Genome Announc.">
        <title>Draft Genome Sequence of Desulfotignum phosphitoxidans DSM 13687 Strain FiPS-3.</title>
        <authorList>
            <person name="Poehlein A."/>
            <person name="Daniel R."/>
            <person name="Simeonova D.D."/>
        </authorList>
    </citation>
    <scope>NUCLEOTIDE SEQUENCE [LARGE SCALE GENOMIC DNA]</scope>
    <source>
        <strain evidence="1 2">DSM 13687</strain>
    </source>
</reference>
<dbReference type="Gene3D" id="3.30.450.40">
    <property type="match status" value="1"/>
</dbReference>
<dbReference type="AlphaFoldDB" id="S0G3W7"/>
<proteinExistence type="predicted"/>
<evidence type="ECO:0000313" key="1">
    <source>
        <dbReference type="EMBL" id="EMS78972.1"/>
    </source>
</evidence>
<dbReference type="OrthoDB" id="9795133at2"/>
<comment type="caution">
    <text evidence="1">The sequence shown here is derived from an EMBL/GenBank/DDBJ whole genome shotgun (WGS) entry which is preliminary data.</text>
</comment>
<accession>S0G3W7</accession>
<dbReference type="Proteomes" id="UP000014216">
    <property type="component" value="Unassembled WGS sequence"/>
</dbReference>
<dbReference type="GO" id="GO:0016787">
    <property type="term" value="F:hydrolase activity"/>
    <property type="evidence" value="ECO:0007669"/>
    <property type="project" value="UniProtKB-KW"/>
</dbReference>
<dbReference type="SUPFAM" id="SSF55781">
    <property type="entry name" value="GAF domain-like"/>
    <property type="match status" value="1"/>
</dbReference>
<gene>
    <name evidence="1" type="ORF">Dpo_6c01710</name>
</gene>
<keyword evidence="1" id="KW-0378">Hydrolase</keyword>
<dbReference type="PATRIC" id="fig|1286635.3.peg.3045"/>
<organism evidence="1 2">
    <name type="scientific">Desulfotignum phosphitoxidans DSM 13687</name>
    <dbReference type="NCBI Taxonomy" id="1286635"/>
    <lineage>
        <taxon>Bacteria</taxon>
        <taxon>Pseudomonadati</taxon>
        <taxon>Thermodesulfobacteriota</taxon>
        <taxon>Desulfobacteria</taxon>
        <taxon>Desulfobacterales</taxon>
        <taxon>Desulfobacteraceae</taxon>
        <taxon>Desulfotignum</taxon>
    </lineage>
</organism>
<protein>
    <submittedName>
        <fullName evidence="1">Diguanylate cyclase and metal dependent phosphohydrolase</fullName>
    </submittedName>
</protein>
<name>S0G3W7_9BACT</name>
<keyword evidence="2" id="KW-1185">Reference proteome</keyword>
<dbReference type="InterPro" id="IPR029016">
    <property type="entry name" value="GAF-like_dom_sf"/>
</dbReference>
<dbReference type="EMBL" id="APJX01000006">
    <property type="protein sequence ID" value="EMS78972.1"/>
    <property type="molecule type" value="Genomic_DNA"/>
</dbReference>